<dbReference type="GO" id="GO:0052621">
    <property type="term" value="F:diguanylate cyclase activity"/>
    <property type="evidence" value="ECO:0007669"/>
    <property type="project" value="UniProtKB-EC"/>
</dbReference>
<keyword evidence="5" id="KW-0812">Transmembrane</keyword>
<evidence type="ECO:0000256" key="6">
    <source>
        <dbReference type="SAM" id="SignalP"/>
    </source>
</evidence>
<dbReference type="SMART" id="SM00267">
    <property type="entry name" value="GGDEF"/>
    <property type="match status" value="1"/>
</dbReference>
<dbReference type="GO" id="GO:1902201">
    <property type="term" value="P:negative regulation of bacterial-type flagellum-dependent cell motility"/>
    <property type="evidence" value="ECO:0007669"/>
    <property type="project" value="TreeGrafter"/>
</dbReference>
<reference evidence="9 10" key="1">
    <citation type="submission" date="2018-07" db="EMBL/GenBank/DDBJ databases">
        <title>Freshwater and sediment microbial communities from various areas in North America, analyzing microbe dynamics in response to fracking.</title>
        <authorList>
            <person name="Lamendella R."/>
        </authorList>
    </citation>
    <scope>NUCLEOTIDE SEQUENCE [LARGE SCALE GENOMIC DNA]</scope>
    <source>
        <strain evidence="9 10">114E</strain>
        <strain evidence="8 11">114E_o</strain>
    </source>
</reference>
<dbReference type="InterPro" id="IPR043128">
    <property type="entry name" value="Rev_trsase/Diguanyl_cyclase"/>
</dbReference>
<keyword evidence="5" id="KW-1133">Transmembrane helix</keyword>
<sequence>MNGRISRRTGIFLTLLLCLAFTAAHAEPVSFQWLSVPQGARDVEAIRAIGPDQWQTVPAGQTLNRGFSDDEFWLQVRVPAQPVNRVLEVGYPLLDEVSVYWELDGRIIESHHTGDTRPFDSRPIVHRNFVFLVPSNTEPVTAWIRVQTQGSVQVPVAVTPSAEFLANEQISYGWQTMFLGIVVALALYNLFLFLIVRHQTYLWYVLTVVCSGAVQLNFNGLLFQWFWPDVPWINRYFTVPVVSAALIAAIVFTMKFLLVKSYSRWGYRVLQTLLAVNLLGLIYGFVGSYQVGIIWISSLAAFATPVAWLIGINVWRRGQILGGFYVLAWTPLLLGHLVLAVSKLGWIPRSPFTELAPQAGVAVEVILLSFALAYRINMERRRRQQAQEHALDIQRQANLTLESRVRERTEELEQANEQLRAISLTDGLTHVANRRRFDEKLETEWNRALRHEHELSLILLDIDHFKQVNDRFGHLVGDDCLVALAAILSDEVQRSGDLVARYGGEEFAILLPTTDVAGAQQVAERMRLSVARTPVNSGEHMSPVSLTISLGVATLTPNRQSDCQELIRRADEALYAAKSDGRNRVVVWHPKAVAPTTG</sequence>
<feature type="transmembrane region" description="Helical" evidence="5">
    <location>
        <begin position="265"/>
        <end position="286"/>
    </location>
</feature>
<dbReference type="EC" id="2.7.7.65" evidence="2"/>
<evidence type="ECO:0000256" key="4">
    <source>
        <dbReference type="SAM" id="Coils"/>
    </source>
</evidence>
<feature type="chain" id="PRO_5016875747" description="diguanylate cyclase" evidence="6">
    <location>
        <begin position="27"/>
        <end position="598"/>
    </location>
</feature>
<dbReference type="AlphaFoldDB" id="A0A368V5Q8"/>
<dbReference type="PROSITE" id="PS50887">
    <property type="entry name" value="GGDEF"/>
    <property type="match status" value="1"/>
</dbReference>
<dbReference type="PANTHER" id="PTHR45138">
    <property type="entry name" value="REGULATORY COMPONENTS OF SENSORY TRANSDUCTION SYSTEM"/>
    <property type="match status" value="1"/>
</dbReference>
<dbReference type="SUPFAM" id="SSF55073">
    <property type="entry name" value="Nucleotide cyclase"/>
    <property type="match status" value="1"/>
</dbReference>
<evidence type="ECO:0000256" key="3">
    <source>
        <dbReference type="ARBA" id="ARBA00034247"/>
    </source>
</evidence>
<evidence type="ECO:0000313" key="8">
    <source>
        <dbReference type="EMBL" id="RBP75647.1"/>
    </source>
</evidence>
<dbReference type="Proteomes" id="UP000253065">
    <property type="component" value="Unassembled WGS sequence"/>
</dbReference>
<dbReference type="GO" id="GO:0043709">
    <property type="term" value="P:cell adhesion involved in single-species biofilm formation"/>
    <property type="evidence" value="ECO:0007669"/>
    <property type="project" value="TreeGrafter"/>
</dbReference>
<keyword evidence="4" id="KW-0175">Coiled coil</keyword>
<dbReference type="Gene3D" id="2.60.40.2380">
    <property type="match status" value="1"/>
</dbReference>
<accession>A0A368V5Q8</accession>
<name>A0A368V5Q8_MARNT</name>
<keyword evidence="6" id="KW-0732">Signal</keyword>
<feature type="coiled-coil region" evidence="4">
    <location>
        <begin position="398"/>
        <end position="425"/>
    </location>
</feature>
<dbReference type="FunFam" id="3.30.70.270:FF:000001">
    <property type="entry name" value="Diguanylate cyclase domain protein"/>
    <property type="match status" value="1"/>
</dbReference>
<dbReference type="InterPro" id="IPR000160">
    <property type="entry name" value="GGDEF_dom"/>
</dbReference>
<evidence type="ECO:0000256" key="2">
    <source>
        <dbReference type="ARBA" id="ARBA00012528"/>
    </source>
</evidence>
<dbReference type="Proteomes" id="UP000252795">
    <property type="component" value="Unassembled WGS sequence"/>
</dbReference>
<dbReference type="NCBIfam" id="TIGR00254">
    <property type="entry name" value="GGDEF"/>
    <property type="match status" value="1"/>
</dbReference>
<keyword evidence="5" id="KW-0472">Membrane</keyword>
<feature type="transmembrane region" description="Helical" evidence="5">
    <location>
        <begin position="239"/>
        <end position="258"/>
    </location>
</feature>
<evidence type="ECO:0000313" key="10">
    <source>
        <dbReference type="Proteomes" id="UP000252795"/>
    </source>
</evidence>
<gene>
    <name evidence="9" type="ORF">DET51_103249</name>
    <name evidence="8" type="ORF">DET64_103249</name>
</gene>
<dbReference type="PANTHER" id="PTHR45138:SF9">
    <property type="entry name" value="DIGUANYLATE CYCLASE DGCM-RELATED"/>
    <property type="match status" value="1"/>
</dbReference>
<proteinExistence type="predicted"/>
<keyword evidence="11" id="KW-1185">Reference proteome</keyword>
<dbReference type="GO" id="GO:0005886">
    <property type="term" value="C:plasma membrane"/>
    <property type="evidence" value="ECO:0007669"/>
    <property type="project" value="TreeGrafter"/>
</dbReference>
<comment type="cofactor">
    <cofactor evidence="1">
        <name>Mg(2+)</name>
        <dbReference type="ChEBI" id="CHEBI:18420"/>
    </cofactor>
</comment>
<evidence type="ECO:0000256" key="1">
    <source>
        <dbReference type="ARBA" id="ARBA00001946"/>
    </source>
</evidence>
<feature type="transmembrane region" description="Helical" evidence="5">
    <location>
        <begin position="292"/>
        <end position="312"/>
    </location>
</feature>
<dbReference type="EMBL" id="QPJB01000003">
    <property type="protein sequence ID" value="RCW36456.1"/>
    <property type="molecule type" value="Genomic_DNA"/>
</dbReference>
<feature type="transmembrane region" description="Helical" evidence="5">
    <location>
        <begin position="359"/>
        <end position="376"/>
    </location>
</feature>
<dbReference type="InterPro" id="IPR029787">
    <property type="entry name" value="Nucleotide_cyclase"/>
</dbReference>
<dbReference type="InterPro" id="IPR011622">
    <property type="entry name" value="7TMR_DISM_rcpt_extracell_dom2"/>
</dbReference>
<feature type="signal peptide" evidence="6">
    <location>
        <begin position="1"/>
        <end position="26"/>
    </location>
</feature>
<evidence type="ECO:0000259" key="7">
    <source>
        <dbReference type="PROSITE" id="PS50887"/>
    </source>
</evidence>
<dbReference type="Gene3D" id="3.30.70.270">
    <property type="match status" value="1"/>
</dbReference>
<dbReference type="RefSeq" id="WP_235853620.1">
    <property type="nucleotide sequence ID" value="NZ_QNSA01000003.1"/>
</dbReference>
<feature type="transmembrane region" description="Helical" evidence="5">
    <location>
        <begin position="201"/>
        <end position="227"/>
    </location>
</feature>
<dbReference type="Pfam" id="PF07695">
    <property type="entry name" value="7TMR-DISM_7TM"/>
    <property type="match status" value="1"/>
</dbReference>
<dbReference type="EMBL" id="QNSA01000003">
    <property type="protein sequence ID" value="RBP75647.1"/>
    <property type="molecule type" value="Genomic_DNA"/>
</dbReference>
<dbReference type="Pfam" id="PF07696">
    <property type="entry name" value="7TMR-DISMED2"/>
    <property type="match status" value="1"/>
</dbReference>
<evidence type="ECO:0000313" key="9">
    <source>
        <dbReference type="EMBL" id="RCW36456.1"/>
    </source>
</evidence>
<feature type="transmembrane region" description="Helical" evidence="5">
    <location>
        <begin position="172"/>
        <end position="194"/>
    </location>
</feature>
<evidence type="ECO:0000313" key="11">
    <source>
        <dbReference type="Proteomes" id="UP000253065"/>
    </source>
</evidence>
<comment type="catalytic activity">
    <reaction evidence="3">
        <text>2 GTP = 3',3'-c-di-GMP + 2 diphosphate</text>
        <dbReference type="Rhea" id="RHEA:24898"/>
        <dbReference type="ChEBI" id="CHEBI:33019"/>
        <dbReference type="ChEBI" id="CHEBI:37565"/>
        <dbReference type="ChEBI" id="CHEBI:58805"/>
        <dbReference type="EC" id="2.7.7.65"/>
    </reaction>
</comment>
<feature type="transmembrane region" description="Helical" evidence="5">
    <location>
        <begin position="324"/>
        <end position="347"/>
    </location>
</feature>
<feature type="domain" description="GGDEF" evidence="7">
    <location>
        <begin position="453"/>
        <end position="590"/>
    </location>
</feature>
<evidence type="ECO:0000256" key="5">
    <source>
        <dbReference type="SAM" id="Phobius"/>
    </source>
</evidence>
<dbReference type="CDD" id="cd01949">
    <property type="entry name" value="GGDEF"/>
    <property type="match status" value="1"/>
</dbReference>
<dbReference type="InterPro" id="IPR011623">
    <property type="entry name" value="7TMR_DISM_rcpt_extracell_dom1"/>
</dbReference>
<organism evidence="9 10">
    <name type="scientific">Marinobacter nauticus</name>
    <name type="common">Marinobacter hydrocarbonoclasticus</name>
    <name type="synonym">Marinobacter aquaeolei</name>
    <dbReference type="NCBI Taxonomy" id="2743"/>
    <lineage>
        <taxon>Bacteria</taxon>
        <taxon>Pseudomonadati</taxon>
        <taxon>Pseudomonadota</taxon>
        <taxon>Gammaproteobacteria</taxon>
        <taxon>Pseudomonadales</taxon>
        <taxon>Marinobacteraceae</taxon>
        <taxon>Marinobacter</taxon>
    </lineage>
</organism>
<dbReference type="InterPro" id="IPR050469">
    <property type="entry name" value="Diguanylate_Cyclase"/>
</dbReference>
<protein>
    <recommendedName>
        <fullName evidence="2">diguanylate cyclase</fullName>
        <ecNumber evidence="2">2.7.7.65</ecNumber>
    </recommendedName>
</protein>
<dbReference type="Pfam" id="PF00990">
    <property type="entry name" value="GGDEF"/>
    <property type="match status" value="1"/>
</dbReference>
<comment type="caution">
    <text evidence="9">The sequence shown here is derived from an EMBL/GenBank/DDBJ whole genome shotgun (WGS) entry which is preliminary data.</text>
</comment>